<evidence type="ECO:0000256" key="1">
    <source>
        <dbReference type="SAM" id="MobiDB-lite"/>
    </source>
</evidence>
<protein>
    <submittedName>
        <fullName evidence="2">Uncharacterized protein</fullName>
    </submittedName>
</protein>
<name>A0ABT1K8I9_9ACTN</name>
<organism evidence="2 3">
    <name type="scientific">Nonomuraea roseoviolacea subsp. carminata</name>
    <dbReference type="NCBI Taxonomy" id="160689"/>
    <lineage>
        <taxon>Bacteria</taxon>
        <taxon>Bacillati</taxon>
        <taxon>Actinomycetota</taxon>
        <taxon>Actinomycetes</taxon>
        <taxon>Streptosporangiales</taxon>
        <taxon>Streptosporangiaceae</taxon>
        <taxon>Nonomuraea</taxon>
    </lineage>
</organism>
<feature type="region of interest" description="Disordered" evidence="1">
    <location>
        <begin position="180"/>
        <end position="200"/>
    </location>
</feature>
<reference evidence="2 3" key="1">
    <citation type="submission" date="2022-06" db="EMBL/GenBank/DDBJ databases">
        <title>Sequencing the genomes of 1000 actinobacteria strains.</title>
        <authorList>
            <person name="Klenk H.-P."/>
        </authorList>
    </citation>
    <scope>NUCLEOTIDE SEQUENCE [LARGE SCALE GENOMIC DNA]</scope>
    <source>
        <strain evidence="2 3">DSM 44170</strain>
    </source>
</reference>
<proteinExistence type="predicted"/>
<comment type="caution">
    <text evidence="2">The sequence shown here is derived from an EMBL/GenBank/DDBJ whole genome shotgun (WGS) entry which is preliminary data.</text>
</comment>
<keyword evidence="3" id="KW-1185">Reference proteome</keyword>
<dbReference type="RefSeq" id="WP_253775589.1">
    <property type="nucleotide sequence ID" value="NZ_BAAAVE010000003.1"/>
</dbReference>
<evidence type="ECO:0000313" key="3">
    <source>
        <dbReference type="Proteomes" id="UP001320766"/>
    </source>
</evidence>
<dbReference type="EMBL" id="JAMZEC010000001">
    <property type="protein sequence ID" value="MCP2350323.1"/>
    <property type="molecule type" value="Genomic_DNA"/>
</dbReference>
<evidence type="ECO:0000313" key="2">
    <source>
        <dbReference type="EMBL" id="MCP2350323.1"/>
    </source>
</evidence>
<gene>
    <name evidence="2" type="ORF">HD595_006445</name>
</gene>
<dbReference type="Proteomes" id="UP001320766">
    <property type="component" value="Unassembled WGS sequence"/>
</dbReference>
<sequence length="200" mass="21626">MAEIVRTERAERVFVSYHQLTVGDRAFDKGNPDHSLDDLASSRPGLAVIWTGVHTGFLDVTIQLATATPPTPPPGAWEAGTEIDLITLTGETVLCGLMGEPPPGFPGLTPQAPGRYRMRVHARGRSRNNEAYRQVCPEVYLITVWPVDVGPEAAARYQETADGEPPSRSDLLLAWAREQAANEPGRPARRVGKPPSGATP</sequence>
<accession>A0ABT1K8I9</accession>